<keyword evidence="1" id="KW-0433">Leucine-rich repeat</keyword>
<dbReference type="InterPro" id="IPR003591">
    <property type="entry name" value="Leu-rich_rpt_typical-subtyp"/>
</dbReference>
<dbReference type="STRING" id="1330018.A0A167S860"/>
<name>A0A167S860_CALVF</name>
<accession>A0A167S860</accession>
<evidence type="ECO:0000256" key="2">
    <source>
        <dbReference type="ARBA" id="ARBA00022737"/>
    </source>
</evidence>
<keyword evidence="2" id="KW-0677">Repeat</keyword>
<dbReference type="InterPro" id="IPR001611">
    <property type="entry name" value="Leu-rich_rpt"/>
</dbReference>
<feature type="compositionally biased region" description="Acidic residues" evidence="3">
    <location>
        <begin position="41"/>
        <end position="51"/>
    </location>
</feature>
<dbReference type="InterPro" id="IPR050216">
    <property type="entry name" value="LRR_domain-containing"/>
</dbReference>
<dbReference type="Gene3D" id="3.80.10.10">
    <property type="entry name" value="Ribonuclease Inhibitor"/>
    <property type="match status" value="1"/>
</dbReference>
<reference evidence="4 5" key="1">
    <citation type="journal article" date="2016" name="Mol. Biol. Evol.">
        <title>Comparative Genomics of Early-Diverging Mushroom-Forming Fungi Provides Insights into the Origins of Lignocellulose Decay Capabilities.</title>
        <authorList>
            <person name="Nagy L.G."/>
            <person name="Riley R."/>
            <person name="Tritt A."/>
            <person name="Adam C."/>
            <person name="Daum C."/>
            <person name="Floudas D."/>
            <person name="Sun H."/>
            <person name="Yadav J.S."/>
            <person name="Pangilinan J."/>
            <person name="Larsson K.H."/>
            <person name="Matsuura K."/>
            <person name="Barry K."/>
            <person name="Labutti K."/>
            <person name="Kuo R."/>
            <person name="Ohm R.A."/>
            <person name="Bhattacharya S.S."/>
            <person name="Shirouzu T."/>
            <person name="Yoshinaga Y."/>
            <person name="Martin F.M."/>
            <person name="Grigoriev I.V."/>
            <person name="Hibbett D.S."/>
        </authorList>
    </citation>
    <scope>NUCLEOTIDE SEQUENCE [LARGE SCALE GENOMIC DNA]</scope>
    <source>
        <strain evidence="4 5">TUFC12733</strain>
    </source>
</reference>
<dbReference type="Proteomes" id="UP000076738">
    <property type="component" value="Unassembled WGS sequence"/>
</dbReference>
<keyword evidence="5" id="KW-1185">Reference proteome</keyword>
<dbReference type="PANTHER" id="PTHR48051:SF1">
    <property type="entry name" value="RAS SUPPRESSOR PROTEIN 1"/>
    <property type="match status" value="1"/>
</dbReference>
<evidence type="ECO:0008006" key="6">
    <source>
        <dbReference type="Google" id="ProtNLM"/>
    </source>
</evidence>
<evidence type="ECO:0000256" key="3">
    <source>
        <dbReference type="SAM" id="MobiDB-lite"/>
    </source>
</evidence>
<organism evidence="4 5">
    <name type="scientific">Calocera viscosa (strain TUFC12733)</name>
    <dbReference type="NCBI Taxonomy" id="1330018"/>
    <lineage>
        <taxon>Eukaryota</taxon>
        <taxon>Fungi</taxon>
        <taxon>Dikarya</taxon>
        <taxon>Basidiomycota</taxon>
        <taxon>Agaricomycotina</taxon>
        <taxon>Dacrymycetes</taxon>
        <taxon>Dacrymycetales</taxon>
        <taxon>Dacrymycetaceae</taxon>
        <taxon>Calocera</taxon>
    </lineage>
</organism>
<evidence type="ECO:0000313" key="5">
    <source>
        <dbReference type="Proteomes" id="UP000076738"/>
    </source>
</evidence>
<dbReference type="EMBL" id="KV417266">
    <property type="protein sequence ID" value="KZP01664.1"/>
    <property type="molecule type" value="Genomic_DNA"/>
</dbReference>
<gene>
    <name evidence="4" type="ORF">CALVIDRAFT_594360</name>
</gene>
<dbReference type="OrthoDB" id="660555at2759"/>
<protein>
    <recommendedName>
        <fullName evidence="6">L domain-like protein</fullName>
    </recommendedName>
</protein>
<dbReference type="InterPro" id="IPR032675">
    <property type="entry name" value="LRR_dom_sf"/>
</dbReference>
<sequence>MLHPFSGNYKATRRPPSYTKGVHLSSSPPTSPPITPLATATDEDEDTFMEDDEPAPFLLDMADEDEVTSQLFDDEDWEMEEMEDKTVVPDGYDAEVWDQAMSSAFDARLHTIDLSGRGLKSIHPMIADLSHYFALPDVVPEQETRQAFMRAPSAPTLNFKSDTRGMQRSTTVSTLNDNFASGNRRVDQSVSLYLTNNLIDKIPVEVCGIERLAVLSLRGNKLTSLPDCIGLLTNLRELNIAQNEITYLPASIFKLNLSVLALRPNPFLPPPNDFPATKLSLLMSHGCPSLKELCIRSLVSPRPYARIRDVALPIQDLAPSLSDSLHLSLAPEQKYHRQKADSNLKPLCCPNVAHVEQDEGESWFVEPVEERMQWLTEVAGVHMDGAVPVLWKGCSVGCLDFLESA</sequence>
<feature type="region of interest" description="Disordered" evidence="3">
    <location>
        <begin position="1"/>
        <end position="51"/>
    </location>
</feature>
<dbReference type="AlphaFoldDB" id="A0A167S860"/>
<dbReference type="PANTHER" id="PTHR48051">
    <property type="match status" value="1"/>
</dbReference>
<proteinExistence type="predicted"/>
<evidence type="ECO:0000256" key="1">
    <source>
        <dbReference type="ARBA" id="ARBA00022614"/>
    </source>
</evidence>
<dbReference type="GO" id="GO:0005737">
    <property type="term" value="C:cytoplasm"/>
    <property type="evidence" value="ECO:0007669"/>
    <property type="project" value="TreeGrafter"/>
</dbReference>
<dbReference type="SMART" id="SM00369">
    <property type="entry name" value="LRR_TYP"/>
    <property type="match status" value="2"/>
</dbReference>
<dbReference type="PROSITE" id="PS51450">
    <property type="entry name" value="LRR"/>
    <property type="match status" value="2"/>
</dbReference>
<evidence type="ECO:0000313" key="4">
    <source>
        <dbReference type="EMBL" id="KZP01664.1"/>
    </source>
</evidence>
<dbReference type="SUPFAM" id="SSF52058">
    <property type="entry name" value="L domain-like"/>
    <property type="match status" value="1"/>
</dbReference>
<dbReference type="Pfam" id="PF13855">
    <property type="entry name" value="LRR_8"/>
    <property type="match status" value="1"/>
</dbReference>